<feature type="transmembrane region" description="Helical" evidence="1">
    <location>
        <begin position="12"/>
        <end position="31"/>
    </location>
</feature>
<keyword evidence="1" id="KW-1133">Transmembrane helix</keyword>
<keyword evidence="1" id="KW-0472">Membrane</keyword>
<organism evidence="2 3">
    <name type="scientific">Paracholeplasma vituli</name>
    <dbReference type="NCBI Taxonomy" id="69473"/>
    <lineage>
        <taxon>Bacteria</taxon>
        <taxon>Bacillati</taxon>
        <taxon>Mycoplasmatota</taxon>
        <taxon>Mollicutes</taxon>
        <taxon>Acholeplasmatales</taxon>
        <taxon>Acholeplasmataceae</taxon>
        <taxon>Paracholeplasma</taxon>
    </lineage>
</organism>
<feature type="transmembrane region" description="Helical" evidence="1">
    <location>
        <begin position="85"/>
        <end position="107"/>
    </location>
</feature>
<evidence type="ECO:0000313" key="3">
    <source>
        <dbReference type="Proteomes" id="UP001209076"/>
    </source>
</evidence>
<dbReference type="RefSeq" id="WP_262095302.1">
    <property type="nucleotide sequence ID" value="NZ_JAOEGN010000001.1"/>
</dbReference>
<dbReference type="EMBL" id="JAOEGN010000001">
    <property type="protein sequence ID" value="MCU0104091.1"/>
    <property type="molecule type" value="Genomic_DNA"/>
</dbReference>
<comment type="caution">
    <text evidence="2">The sequence shown here is derived from an EMBL/GenBank/DDBJ whole genome shotgun (WGS) entry which is preliminary data.</text>
</comment>
<evidence type="ECO:0000313" key="2">
    <source>
        <dbReference type="EMBL" id="MCU0104091.1"/>
    </source>
</evidence>
<feature type="transmembrane region" description="Helical" evidence="1">
    <location>
        <begin position="119"/>
        <end position="140"/>
    </location>
</feature>
<name>A0ABT2PT13_9MOLU</name>
<dbReference type="InterPro" id="IPR021354">
    <property type="entry name" value="DUF2975"/>
</dbReference>
<protein>
    <submittedName>
        <fullName evidence="2">DUF2975 domain-containing protein</fullName>
    </submittedName>
</protein>
<evidence type="ECO:0000256" key="1">
    <source>
        <dbReference type="SAM" id="Phobius"/>
    </source>
</evidence>
<proteinExistence type="predicted"/>
<keyword evidence="3" id="KW-1185">Reference proteome</keyword>
<dbReference type="Pfam" id="PF11188">
    <property type="entry name" value="DUF2975"/>
    <property type="match status" value="1"/>
</dbReference>
<keyword evidence="1" id="KW-0812">Transmembrane</keyword>
<accession>A0ABT2PT13</accession>
<reference evidence="3" key="1">
    <citation type="submission" date="2023-07" db="EMBL/GenBank/DDBJ databases">
        <title>Novel Mycoplasma species identified in domestic and wild animals.</title>
        <authorList>
            <person name="Volokhov D.V."/>
            <person name="Furtak V.A."/>
            <person name="Zagorodnyaya T.A."/>
        </authorList>
    </citation>
    <scope>NUCLEOTIDE SEQUENCE [LARGE SCALE GENOMIC DNA]</scope>
    <source>
        <strain evidence="3">92-19</strain>
    </source>
</reference>
<gene>
    <name evidence="2" type="ORF">N7603_00255</name>
</gene>
<feature type="transmembrane region" description="Helical" evidence="1">
    <location>
        <begin position="43"/>
        <end position="64"/>
    </location>
</feature>
<dbReference type="Proteomes" id="UP001209076">
    <property type="component" value="Unassembled WGS sequence"/>
</dbReference>
<sequence length="147" mass="16732">MKKTTYLKIMTCLGLIPAILAAFFILPVSMMDAWIEIGNIKTYLLIVIFSIYIILIPYVYSLYLTFRLLMLIDENKYYSDQSKTYLSHIGTSGYVIGTILLFDLPFIFGYGDYSDAPGIIIIFGFLALFSYAIAIFANLLKDLQTKI</sequence>